<keyword evidence="3" id="KW-1185">Reference proteome</keyword>
<accession>A0ABU3SR37</accession>
<organism evidence="2 3">
    <name type="scientific">Microbacterium phycohabitans</name>
    <dbReference type="NCBI Taxonomy" id="3075993"/>
    <lineage>
        <taxon>Bacteria</taxon>
        <taxon>Bacillati</taxon>
        <taxon>Actinomycetota</taxon>
        <taxon>Actinomycetes</taxon>
        <taxon>Micrococcales</taxon>
        <taxon>Microbacteriaceae</taxon>
        <taxon>Microbacterium</taxon>
    </lineage>
</organism>
<dbReference type="Proteomes" id="UP001261125">
    <property type="component" value="Unassembled WGS sequence"/>
</dbReference>
<name>A0ABU3SR37_9MICO</name>
<proteinExistence type="predicted"/>
<evidence type="ECO:0008006" key="4">
    <source>
        <dbReference type="Google" id="ProtNLM"/>
    </source>
</evidence>
<comment type="caution">
    <text evidence="2">The sequence shown here is derived from an EMBL/GenBank/DDBJ whole genome shotgun (WGS) entry which is preliminary data.</text>
</comment>
<protein>
    <recommendedName>
        <fullName evidence="4">Integral membrane protein</fullName>
    </recommendedName>
</protein>
<reference evidence="2 3" key="1">
    <citation type="submission" date="2023-09" db="EMBL/GenBank/DDBJ databases">
        <title>Microbacterium fusihabitans sp. nov., Microbacterium phycihabitans sp. nov., and Microbacterium cervinum sp. nov., isolated from dried seaweeds of beach.</title>
        <authorList>
            <person name="Lee S.D."/>
        </authorList>
    </citation>
    <scope>NUCLEOTIDE SEQUENCE [LARGE SCALE GENOMIC DNA]</scope>
    <source>
        <strain evidence="2 3">KSW2-29</strain>
    </source>
</reference>
<keyword evidence="1" id="KW-0812">Transmembrane</keyword>
<dbReference type="RefSeq" id="WP_316005332.1">
    <property type="nucleotide sequence ID" value="NZ_JAWDIT010000008.1"/>
</dbReference>
<feature type="transmembrane region" description="Helical" evidence="1">
    <location>
        <begin position="56"/>
        <end position="77"/>
    </location>
</feature>
<gene>
    <name evidence="2" type="ORF">RWH44_15930</name>
</gene>
<sequence>MQILLGLVIGAVIGLAAHFALPGRHLRGAALAPLAGAASAAVVWTALTWAGLGESPLVWVLAVIAPVATTVLLVVLVTRARLSRDEADRSRLPV</sequence>
<evidence type="ECO:0000313" key="3">
    <source>
        <dbReference type="Proteomes" id="UP001261125"/>
    </source>
</evidence>
<dbReference type="EMBL" id="JAWDIT010000008">
    <property type="protein sequence ID" value="MDU0347190.1"/>
    <property type="molecule type" value="Genomic_DNA"/>
</dbReference>
<evidence type="ECO:0000256" key="1">
    <source>
        <dbReference type="SAM" id="Phobius"/>
    </source>
</evidence>
<keyword evidence="1" id="KW-1133">Transmembrane helix</keyword>
<keyword evidence="1" id="KW-0472">Membrane</keyword>
<evidence type="ECO:0000313" key="2">
    <source>
        <dbReference type="EMBL" id="MDU0347190.1"/>
    </source>
</evidence>